<accession>A0ABS5IGG6</accession>
<reference evidence="1 2" key="1">
    <citation type="submission" date="2021-04" db="EMBL/GenBank/DDBJ databases">
        <title>Magnetospirillum sulfuroxidans sp. nov., a facultative chemolithoautotrophic sulfur-oxidizing alphaproteobacterium isolated from freshwater sediment and proposals for Paramagetospirillum gen. nov., and Magnetospirillaceae fam. nov.</title>
        <authorList>
            <person name="Koziaeva V."/>
            <person name="Geelhoed J.S."/>
            <person name="Sorokin D.Y."/>
            <person name="Grouzdev D.S."/>
        </authorList>
    </citation>
    <scope>NUCLEOTIDE SEQUENCE [LARGE SCALE GENOMIC DNA]</scope>
    <source>
        <strain evidence="1 2">J10</strain>
    </source>
</reference>
<protein>
    <submittedName>
        <fullName evidence="1">Uncharacterized protein</fullName>
    </submittedName>
</protein>
<proteinExistence type="predicted"/>
<dbReference type="EMBL" id="JAGTUF010000025">
    <property type="protein sequence ID" value="MBR9973528.1"/>
    <property type="molecule type" value="Genomic_DNA"/>
</dbReference>
<sequence>MRSFLRLEAIVHTERHSALDAVTQSILTIGGWIIDHTLFSDVMAVVNFEFPADQSGRLIHTLACHGITASAIPPETIGTAETEIAAHLTLTFAQGSGDLRREVPAFQ</sequence>
<comment type="caution">
    <text evidence="1">The sequence shown here is derived from an EMBL/GenBank/DDBJ whole genome shotgun (WGS) entry which is preliminary data.</text>
</comment>
<evidence type="ECO:0000313" key="2">
    <source>
        <dbReference type="Proteomes" id="UP000680714"/>
    </source>
</evidence>
<organism evidence="1 2">
    <name type="scientific">Magnetospirillum sulfuroxidans</name>
    <dbReference type="NCBI Taxonomy" id="611300"/>
    <lineage>
        <taxon>Bacteria</taxon>
        <taxon>Pseudomonadati</taxon>
        <taxon>Pseudomonadota</taxon>
        <taxon>Alphaproteobacteria</taxon>
        <taxon>Rhodospirillales</taxon>
        <taxon>Rhodospirillaceae</taxon>
        <taxon>Magnetospirillum</taxon>
    </lineage>
</organism>
<gene>
    <name evidence="1" type="ORF">KEC16_17510</name>
</gene>
<keyword evidence="2" id="KW-1185">Reference proteome</keyword>
<dbReference type="RefSeq" id="WP_211551347.1">
    <property type="nucleotide sequence ID" value="NZ_JAGTUF010000025.1"/>
</dbReference>
<name>A0ABS5IGG6_9PROT</name>
<evidence type="ECO:0000313" key="1">
    <source>
        <dbReference type="EMBL" id="MBR9973528.1"/>
    </source>
</evidence>
<dbReference type="Proteomes" id="UP000680714">
    <property type="component" value="Unassembled WGS sequence"/>
</dbReference>